<dbReference type="AlphaFoldDB" id="A0ABD1GK60"/>
<dbReference type="GO" id="GO:0032259">
    <property type="term" value="P:methylation"/>
    <property type="evidence" value="ECO:0007669"/>
    <property type="project" value="UniProtKB-KW"/>
</dbReference>
<dbReference type="PANTHER" id="PTHR31009">
    <property type="entry name" value="S-ADENOSYL-L-METHIONINE:CARBOXYL METHYLTRANSFERASE FAMILY PROTEIN"/>
    <property type="match status" value="1"/>
</dbReference>
<dbReference type="GO" id="GO:0102118">
    <property type="term" value="F:gibberellin A4 carboxyl methyltransferase activity"/>
    <property type="evidence" value="ECO:0007669"/>
    <property type="project" value="UniProtKB-EC"/>
</dbReference>
<keyword evidence="4" id="KW-0479">Metal-binding</keyword>
<dbReference type="InterPro" id="IPR029063">
    <property type="entry name" value="SAM-dependent_MTases_sf"/>
</dbReference>
<reference evidence="6 7" key="1">
    <citation type="submission" date="2024-06" db="EMBL/GenBank/DDBJ databases">
        <title>A chromosome level genome sequence of Diviner's sage (Salvia divinorum).</title>
        <authorList>
            <person name="Ford S.A."/>
            <person name="Ro D.-K."/>
            <person name="Ness R.W."/>
            <person name="Phillips M.A."/>
        </authorList>
    </citation>
    <scope>NUCLEOTIDE SEQUENCE [LARGE SCALE GENOMIC DNA]</scope>
    <source>
        <strain evidence="6">SAF-2024a</strain>
        <tissue evidence="6">Leaf</tissue>
    </source>
</reference>
<dbReference type="Proteomes" id="UP001567538">
    <property type="component" value="Unassembled WGS sequence"/>
</dbReference>
<evidence type="ECO:0000256" key="2">
    <source>
        <dbReference type="ARBA" id="ARBA00022603"/>
    </source>
</evidence>
<protein>
    <submittedName>
        <fullName evidence="6">Gibberellin A4 carboxyl methyltransferase</fullName>
        <ecNumber evidence="6">2.1.1.276</ecNumber>
    </submittedName>
</protein>
<evidence type="ECO:0000256" key="4">
    <source>
        <dbReference type="ARBA" id="ARBA00022723"/>
    </source>
</evidence>
<evidence type="ECO:0000313" key="6">
    <source>
        <dbReference type="EMBL" id="KAL1543579.1"/>
    </source>
</evidence>
<evidence type="ECO:0000256" key="5">
    <source>
        <dbReference type="ARBA" id="ARBA00022842"/>
    </source>
</evidence>
<keyword evidence="5" id="KW-0460">Magnesium</keyword>
<dbReference type="Pfam" id="PF03492">
    <property type="entry name" value="Methyltransf_7"/>
    <property type="match status" value="1"/>
</dbReference>
<dbReference type="InterPro" id="IPR005299">
    <property type="entry name" value="MeTrfase_7"/>
</dbReference>
<comment type="caution">
    <text evidence="6">The sequence shown here is derived from an EMBL/GenBank/DDBJ whole genome shotgun (WGS) entry which is preliminary data.</text>
</comment>
<proteinExistence type="inferred from homology"/>
<comment type="similarity">
    <text evidence="1">Belongs to the methyltransferase superfamily. Type-7 methyltransferase family.</text>
</comment>
<dbReference type="EMBL" id="JBEAFC010000008">
    <property type="protein sequence ID" value="KAL1543579.1"/>
    <property type="molecule type" value="Genomic_DNA"/>
</dbReference>
<dbReference type="SUPFAM" id="SSF53335">
    <property type="entry name" value="S-adenosyl-L-methionine-dependent methyltransferases"/>
    <property type="match status" value="1"/>
</dbReference>
<evidence type="ECO:0000256" key="3">
    <source>
        <dbReference type="ARBA" id="ARBA00022679"/>
    </source>
</evidence>
<keyword evidence="2 6" id="KW-0489">Methyltransferase</keyword>
<keyword evidence="7" id="KW-1185">Reference proteome</keyword>
<dbReference type="Gene3D" id="3.40.50.150">
    <property type="entry name" value="Vaccinia Virus protein VP39"/>
    <property type="match status" value="1"/>
</dbReference>
<keyword evidence="3 6" id="KW-0808">Transferase</keyword>
<dbReference type="EC" id="2.1.1.276" evidence="6"/>
<evidence type="ECO:0000313" key="7">
    <source>
        <dbReference type="Proteomes" id="UP001567538"/>
    </source>
</evidence>
<dbReference type="GO" id="GO:0046872">
    <property type="term" value="F:metal ion binding"/>
    <property type="evidence" value="ECO:0007669"/>
    <property type="project" value="UniProtKB-KW"/>
</dbReference>
<organism evidence="6 7">
    <name type="scientific">Salvia divinorum</name>
    <name type="common">Maria pastora</name>
    <name type="synonym">Diviner's sage</name>
    <dbReference type="NCBI Taxonomy" id="28513"/>
    <lineage>
        <taxon>Eukaryota</taxon>
        <taxon>Viridiplantae</taxon>
        <taxon>Streptophyta</taxon>
        <taxon>Embryophyta</taxon>
        <taxon>Tracheophyta</taxon>
        <taxon>Spermatophyta</taxon>
        <taxon>Magnoliopsida</taxon>
        <taxon>eudicotyledons</taxon>
        <taxon>Gunneridae</taxon>
        <taxon>Pentapetalae</taxon>
        <taxon>asterids</taxon>
        <taxon>lamiids</taxon>
        <taxon>Lamiales</taxon>
        <taxon>Lamiaceae</taxon>
        <taxon>Nepetoideae</taxon>
        <taxon>Mentheae</taxon>
        <taxon>Salviinae</taxon>
        <taxon>Salvia</taxon>
        <taxon>Salvia subgen. Calosphace</taxon>
    </lineage>
</organism>
<gene>
    <name evidence="6" type="ORF">AAHA92_20536</name>
</gene>
<dbReference type="InterPro" id="IPR042086">
    <property type="entry name" value="MeTrfase_capping"/>
</dbReference>
<name>A0ABD1GK60_SALDI</name>
<evidence type="ECO:0000256" key="1">
    <source>
        <dbReference type="ARBA" id="ARBA00007967"/>
    </source>
</evidence>
<accession>A0ABD1GK60</accession>
<dbReference type="Gene3D" id="1.10.1200.270">
    <property type="entry name" value="Methyltransferase, alpha-helical capping domain"/>
    <property type="match status" value="1"/>
</dbReference>
<sequence length="277" mass="30697">METIIEAVQRKYSNKSGQLEFQVVFNDRVGNDFNTLFASLPEHGRNYFAAAVAASFYGRVFPSSSIHIAYSSAALNWLSKAPEGLTVEGSPAWNGGKIHYSGAPDAVARAYEQQFEEDMEMFFRCRAQEIAAGGLILIIMAAVADTHCQHRVAKMLTSIESILIDMVKEGVLSQERVDSFNVPIVFPCVEDIRRLVGKINSFEIVKMEMIKGESAMEGGTETAVMHIRAGLEGTLTNHFGNEIVEQVFVRAMQHQQKLHFAQINTSTTGVFAVIKRN</sequence>